<dbReference type="InParanoid" id="A0A7R8V2N0"/>
<sequence>MAAVESSLSIFIAVTLLMCNMCFGGVVYVQYSRRVPSQFPGDKYVEEVVEEFEIPQIPLYYGYSDRDVQVLLQNSLGRGTFPLRGQPAFQQPTDRNIMPSSTTTEAPYYVGTTTERSFFNWLGQSETTTTSTTSTTSSPLIFTTKSYENSNPDYNQLIPTISVEVIPPSTTTPREFSITYDDHVKEKEDDDSTTEATTGPTKVSIPTLDNTNNNEVDAGNTEQNRAETITTTEPYYEEEETYEDNYDYEDGNAKENEDKATAETSTALALTAATEATTKASLFSLFG</sequence>
<name>A0A7R8V2N0_HERIL</name>
<evidence type="ECO:0000256" key="1">
    <source>
        <dbReference type="SAM" id="MobiDB-lite"/>
    </source>
</evidence>
<feature type="region of interest" description="Disordered" evidence="1">
    <location>
        <begin position="184"/>
        <end position="218"/>
    </location>
</feature>
<reference evidence="2 3" key="1">
    <citation type="submission" date="2020-11" db="EMBL/GenBank/DDBJ databases">
        <authorList>
            <person name="Wallbank WR R."/>
            <person name="Pardo Diaz C."/>
            <person name="Kozak K."/>
            <person name="Martin S."/>
            <person name="Jiggins C."/>
            <person name="Moest M."/>
            <person name="Warren A I."/>
            <person name="Generalovic N T."/>
            <person name="Byers J.R.P. K."/>
            <person name="Montejo-Kovacevich G."/>
            <person name="Yen C E."/>
        </authorList>
    </citation>
    <scope>NUCLEOTIDE SEQUENCE [LARGE SCALE GENOMIC DNA]</scope>
</reference>
<evidence type="ECO:0000313" key="2">
    <source>
        <dbReference type="EMBL" id="CAD7091736.1"/>
    </source>
</evidence>
<organism evidence="2 3">
    <name type="scientific">Hermetia illucens</name>
    <name type="common">Black soldier fly</name>
    <dbReference type="NCBI Taxonomy" id="343691"/>
    <lineage>
        <taxon>Eukaryota</taxon>
        <taxon>Metazoa</taxon>
        <taxon>Ecdysozoa</taxon>
        <taxon>Arthropoda</taxon>
        <taxon>Hexapoda</taxon>
        <taxon>Insecta</taxon>
        <taxon>Pterygota</taxon>
        <taxon>Neoptera</taxon>
        <taxon>Endopterygota</taxon>
        <taxon>Diptera</taxon>
        <taxon>Brachycera</taxon>
        <taxon>Stratiomyomorpha</taxon>
        <taxon>Stratiomyidae</taxon>
        <taxon>Hermetiinae</taxon>
        <taxon>Hermetia</taxon>
    </lineage>
</organism>
<feature type="compositionally biased region" description="Polar residues" evidence="1">
    <location>
        <begin position="207"/>
        <end position="218"/>
    </location>
</feature>
<keyword evidence="3" id="KW-1185">Reference proteome</keyword>
<protein>
    <submittedName>
        <fullName evidence="2">Uncharacterized protein</fullName>
    </submittedName>
</protein>
<proteinExistence type="predicted"/>
<gene>
    <name evidence="2" type="ORF">HERILL_LOCUS14140</name>
</gene>
<dbReference type="AlphaFoldDB" id="A0A7R8V2N0"/>
<dbReference type="Proteomes" id="UP000594454">
    <property type="component" value="Chromosome 5"/>
</dbReference>
<evidence type="ECO:0000313" key="3">
    <source>
        <dbReference type="Proteomes" id="UP000594454"/>
    </source>
</evidence>
<accession>A0A7R8V2N0</accession>
<dbReference type="EMBL" id="LR899013">
    <property type="protein sequence ID" value="CAD7091736.1"/>
    <property type="molecule type" value="Genomic_DNA"/>
</dbReference>